<evidence type="ECO:0000256" key="1">
    <source>
        <dbReference type="SAM" id="MobiDB-lite"/>
    </source>
</evidence>
<proteinExistence type="predicted"/>
<dbReference type="Proteomes" id="UP000198406">
    <property type="component" value="Unassembled WGS sequence"/>
</dbReference>
<name>A0A1Z5JAY4_FISSO</name>
<accession>A0A1Z5JAY4</accession>
<dbReference type="InParanoid" id="A0A1Z5JAY4"/>
<dbReference type="AlphaFoldDB" id="A0A1Z5JAY4"/>
<keyword evidence="3" id="KW-1185">Reference proteome</keyword>
<feature type="region of interest" description="Disordered" evidence="1">
    <location>
        <begin position="58"/>
        <end position="108"/>
    </location>
</feature>
<gene>
    <name evidence="2" type="ORF">FisN_9Hh257</name>
</gene>
<reference evidence="2 3" key="1">
    <citation type="journal article" date="2015" name="Plant Cell">
        <title>Oil accumulation by the oleaginous diatom Fistulifera solaris as revealed by the genome and transcriptome.</title>
        <authorList>
            <person name="Tanaka T."/>
            <person name="Maeda Y."/>
            <person name="Veluchamy A."/>
            <person name="Tanaka M."/>
            <person name="Abida H."/>
            <person name="Marechal E."/>
            <person name="Bowler C."/>
            <person name="Muto M."/>
            <person name="Sunaga Y."/>
            <person name="Tanaka M."/>
            <person name="Yoshino T."/>
            <person name="Taniguchi T."/>
            <person name="Fukuda Y."/>
            <person name="Nemoto M."/>
            <person name="Matsumoto M."/>
            <person name="Wong P.S."/>
            <person name="Aburatani S."/>
            <person name="Fujibuchi W."/>
        </authorList>
    </citation>
    <scope>NUCLEOTIDE SEQUENCE [LARGE SCALE GENOMIC DNA]</scope>
    <source>
        <strain evidence="2 3">JPCC DA0580</strain>
    </source>
</reference>
<dbReference type="EMBL" id="BDSP01000036">
    <property type="protein sequence ID" value="GAX11163.1"/>
    <property type="molecule type" value="Genomic_DNA"/>
</dbReference>
<protein>
    <submittedName>
        <fullName evidence="2">Uncharacterized protein</fullName>
    </submittedName>
</protein>
<evidence type="ECO:0000313" key="2">
    <source>
        <dbReference type="EMBL" id="GAX11163.1"/>
    </source>
</evidence>
<evidence type="ECO:0000313" key="3">
    <source>
        <dbReference type="Proteomes" id="UP000198406"/>
    </source>
</evidence>
<sequence>MCRPMQNYFATPCGCLSGGNGGGGAPDIPVPAPVRATVPVATPTRAVVPTPTRVVLPTPSSAAYPPKQPVPNNASKDDEKLYGTDVRGNLHKKRKLAPKGQTLRGTAN</sequence>
<comment type="caution">
    <text evidence="2">The sequence shown here is derived from an EMBL/GenBank/DDBJ whole genome shotgun (WGS) entry which is preliminary data.</text>
</comment>
<organism evidence="2 3">
    <name type="scientific">Fistulifera solaris</name>
    <name type="common">Oleaginous diatom</name>
    <dbReference type="NCBI Taxonomy" id="1519565"/>
    <lineage>
        <taxon>Eukaryota</taxon>
        <taxon>Sar</taxon>
        <taxon>Stramenopiles</taxon>
        <taxon>Ochrophyta</taxon>
        <taxon>Bacillariophyta</taxon>
        <taxon>Bacillariophyceae</taxon>
        <taxon>Bacillariophycidae</taxon>
        <taxon>Naviculales</taxon>
        <taxon>Naviculaceae</taxon>
        <taxon>Fistulifera</taxon>
    </lineage>
</organism>